<reference evidence="2" key="1">
    <citation type="submission" date="2018-05" db="EMBL/GenBank/DDBJ databases">
        <authorList>
            <person name="Lanie J.A."/>
            <person name="Ng W.-L."/>
            <person name="Kazmierczak K.M."/>
            <person name="Andrzejewski T.M."/>
            <person name="Davidsen T.M."/>
            <person name="Wayne K.J."/>
            <person name="Tettelin H."/>
            <person name="Glass J.I."/>
            <person name="Rusch D."/>
            <person name="Podicherti R."/>
            <person name="Tsui H.-C.T."/>
            <person name="Winkler M.E."/>
        </authorList>
    </citation>
    <scope>NUCLEOTIDE SEQUENCE</scope>
</reference>
<evidence type="ECO:0000313" key="2">
    <source>
        <dbReference type="EMBL" id="SVB65348.1"/>
    </source>
</evidence>
<name>A0A382FQK3_9ZZZZ</name>
<proteinExistence type="predicted"/>
<feature type="region of interest" description="Disordered" evidence="1">
    <location>
        <begin position="1"/>
        <end position="22"/>
    </location>
</feature>
<accession>A0A382FQK3</accession>
<protein>
    <submittedName>
        <fullName evidence="2">Uncharacterized protein</fullName>
    </submittedName>
</protein>
<dbReference type="AlphaFoldDB" id="A0A382FQK3"/>
<evidence type="ECO:0000256" key="1">
    <source>
        <dbReference type="SAM" id="MobiDB-lite"/>
    </source>
</evidence>
<gene>
    <name evidence="2" type="ORF">METZ01_LOCUS218202</name>
</gene>
<organism evidence="2">
    <name type="scientific">marine metagenome</name>
    <dbReference type="NCBI Taxonomy" id="408172"/>
    <lineage>
        <taxon>unclassified sequences</taxon>
        <taxon>metagenomes</taxon>
        <taxon>ecological metagenomes</taxon>
    </lineage>
</organism>
<sequence length="52" mass="5751">MSMGELNAGRPPNNGPTPDNELGQCFVLPTNTLIEQSVYVHVDEAYIHCLKH</sequence>
<dbReference type="EMBL" id="UINC01051327">
    <property type="protein sequence ID" value="SVB65348.1"/>
    <property type="molecule type" value="Genomic_DNA"/>
</dbReference>